<evidence type="ECO:0000313" key="2">
    <source>
        <dbReference type="EMBL" id="PWR14860.1"/>
    </source>
</evidence>
<name>A0A317DL02_9ACTN</name>
<dbReference type="EMBL" id="QGKS01000211">
    <property type="protein sequence ID" value="PWR14860.1"/>
    <property type="molecule type" value="Genomic_DNA"/>
</dbReference>
<dbReference type="OrthoDB" id="3213425at2"/>
<dbReference type="InterPro" id="IPR010982">
    <property type="entry name" value="Lambda_DNA-bd_dom_sf"/>
</dbReference>
<dbReference type="GO" id="GO:0003677">
    <property type="term" value="F:DNA binding"/>
    <property type="evidence" value="ECO:0007669"/>
    <property type="project" value="InterPro"/>
</dbReference>
<accession>A0A317DL02</accession>
<feature type="compositionally biased region" description="Basic residues" evidence="1">
    <location>
        <begin position="83"/>
        <end position="92"/>
    </location>
</feature>
<dbReference type="SUPFAM" id="SSF47413">
    <property type="entry name" value="lambda repressor-like DNA-binding domains"/>
    <property type="match status" value="1"/>
</dbReference>
<gene>
    <name evidence="2" type="ORF">DKT69_14000</name>
</gene>
<dbReference type="AlphaFoldDB" id="A0A317DL02"/>
<dbReference type="Proteomes" id="UP000246050">
    <property type="component" value="Unassembled WGS sequence"/>
</dbReference>
<sequence>MIKEDVQAAWRELGRQLAGWRQGAGHTQQSLAPLVCYTRSSIANIEVGSQHADRGFWRRVDDVLGAGGALVAGYEHADALRRRNRQRVRARSKSTGAPSIAGPAQRPDLSAGGALEEVDAIYERRLRSSSTNADDAKLSYLEDAVLRAIADNERCPPAILMPRVRQLRDHVDHLLTGRQHPPQRARLYTLASYLSGLLGAVALDVGAFRPAHAYSAEAFELADAGGQPDVQAWARAVQSLIAYYAGAYHDALAYAQDGARRSPSGPHSIRLAVNGEARALARLGDRYGVDEAVERAFTVLNARPSDVEVSASLTTGSYCHARTSANAATAYLTIGALQNVTGYLIHALDAFDQAALRGPQALSRLDLATASLQQDRPEVERACTLAVEAMTLTADQRFESVRQRARQFLAIAQPFAALPEVRHVADLIVERGRPAQQTPPALPSPP</sequence>
<dbReference type="Pfam" id="PF13560">
    <property type="entry name" value="HTH_31"/>
    <property type="match status" value="1"/>
</dbReference>
<evidence type="ECO:0000313" key="3">
    <source>
        <dbReference type="Proteomes" id="UP000246050"/>
    </source>
</evidence>
<reference evidence="2 3" key="1">
    <citation type="submission" date="2018-05" db="EMBL/GenBank/DDBJ databases">
        <title>Micromonosporas from Atacama Desert.</title>
        <authorList>
            <person name="Carro L."/>
            <person name="Golinska P."/>
            <person name="Klenk H.-P."/>
            <person name="Goodfellow M."/>
        </authorList>
    </citation>
    <scope>NUCLEOTIDE SEQUENCE [LARGE SCALE GENOMIC DNA]</scope>
    <source>
        <strain evidence="2 3">4G51</strain>
    </source>
</reference>
<dbReference type="RefSeq" id="WP_109802003.1">
    <property type="nucleotide sequence ID" value="NZ_QGKS01000211.1"/>
</dbReference>
<organism evidence="2 3">
    <name type="scientific">Micromonospora sicca</name>
    <dbReference type="NCBI Taxonomy" id="2202420"/>
    <lineage>
        <taxon>Bacteria</taxon>
        <taxon>Bacillati</taxon>
        <taxon>Actinomycetota</taxon>
        <taxon>Actinomycetes</taxon>
        <taxon>Micromonosporales</taxon>
        <taxon>Micromonosporaceae</taxon>
        <taxon>Micromonospora</taxon>
    </lineage>
</organism>
<evidence type="ECO:0000256" key="1">
    <source>
        <dbReference type="SAM" id="MobiDB-lite"/>
    </source>
</evidence>
<dbReference type="CDD" id="cd00093">
    <property type="entry name" value="HTH_XRE"/>
    <property type="match status" value="1"/>
</dbReference>
<protein>
    <submittedName>
        <fullName evidence="2">XRE family transcriptional regulator</fullName>
    </submittedName>
</protein>
<feature type="region of interest" description="Disordered" evidence="1">
    <location>
        <begin position="83"/>
        <end position="108"/>
    </location>
</feature>
<proteinExistence type="predicted"/>
<dbReference type="InterPro" id="IPR001387">
    <property type="entry name" value="Cro/C1-type_HTH"/>
</dbReference>
<comment type="caution">
    <text evidence="2">The sequence shown here is derived from an EMBL/GenBank/DDBJ whole genome shotgun (WGS) entry which is preliminary data.</text>
</comment>